<dbReference type="EMBL" id="CP144694">
    <property type="protein sequence ID" value="WVZ02255.1"/>
    <property type="molecule type" value="Genomic_DNA"/>
</dbReference>
<name>A0AAQ3N451_VIGMU</name>
<evidence type="ECO:0000256" key="1">
    <source>
        <dbReference type="SAM" id="MobiDB-lite"/>
    </source>
</evidence>
<evidence type="ECO:0000313" key="3">
    <source>
        <dbReference type="Proteomes" id="UP001374535"/>
    </source>
</evidence>
<organism evidence="2 3">
    <name type="scientific">Vigna mungo</name>
    <name type="common">Black gram</name>
    <name type="synonym">Phaseolus mungo</name>
    <dbReference type="NCBI Taxonomy" id="3915"/>
    <lineage>
        <taxon>Eukaryota</taxon>
        <taxon>Viridiplantae</taxon>
        <taxon>Streptophyta</taxon>
        <taxon>Embryophyta</taxon>
        <taxon>Tracheophyta</taxon>
        <taxon>Spermatophyta</taxon>
        <taxon>Magnoliopsida</taxon>
        <taxon>eudicotyledons</taxon>
        <taxon>Gunneridae</taxon>
        <taxon>Pentapetalae</taxon>
        <taxon>rosids</taxon>
        <taxon>fabids</taxon>
        <taxon>Fabales</taxon>
        <taxon>Fabaceae</taxon>
        <taxon>Papilionoideae</taxon>
        <taxon>50 kb inversion clade</taxon>
        <taxon>NPAAA clade</taxon>
        <taxon>indigoferoid/millettioid clade</taxon>
        <taxon>Phaseoleae</taxon>
        <taxon>Vigna</taxon>
    </lineage>
</organism>
<evidence type="ECO:0000313" key="2">
    <source>
        <dbReference type="EMBL" id="WVZ02255.1"/>
    </source>
</evidence>
<feature type="compositionally biased region" description="Basic residues" evidence="1">
    <location>
        <begin position="7"/>
        <end position="22"/>
    </location>
</feature>
<dbReference type="AlphaFoldDB" id="A0AAQ3N451"/>
<accession>A0AAQ3N451</accession>
<feature type="region of interest" description="Disordered" evidence="1">
    <location>
        <begin position="1"/>
        <end position="23"/>
    </location>
</feature>
<sequence length="112" mass="12350">MRINSIKAKKQRKRRSSCRQHASHPLVVAGATSGVAVPPAERHRGRKLREAGLLSGARKETGMCGAMIGEDSDNNRCCCRRLWPGGRTFVATSSVVAGYTRTRGSQYLYRVF</sequence>
<reference evidence="2 3" key="1">
    <citation type="journal article" date="2023" name="Life. Sci Alliance">
        <title>Evolutionary insights into 3D genome organization and epigenetic landscape of Vigna mungo.</title>
        <authorList>
            <person name="Junaid A."/>
            <person name="Singh B."/>
            <person name="Bhatia S."/>
        </authorList>
    </citation>
    <scope>NUCLEOTIDE SEQUENCE [LARGE SCALE GENOMIC DNA]</scope>
    <source>
        <strain evidence="2">Urdbean</strain>
    </source>
</reference>
<dbReference type="Proteomes" id="UP001374535">
    <property type="component" value="Chromosome 7"/>
</dbReference>
<protein>
    <submittedName>
        <fullName evidence="2">Uncharacterized protein</fullName>
    </submittedName>
</protein>
<gene>
    <name evidence="2" type="ORF">V8G54_023061</name>
</gene>
<keyword evidence="3" id="KW-1185">Reference proteome</keyword>
<proteinExistence type="predicted"/>